<feature type="compositionally biased region" description="Basic and acidic residues" evidence="1">
    <location>
        <begin position="274"/>
        <end position="284"/>
    </location>
</feature>
<dbReference type="GO" id="GO:0004435">
    <property type="term" value="F:phosphatidylinositol-4,5-bisphosphate phospholipase C activity"/>
    <property type="evidence" value="ECO:0007669"/>
    <property type="project" value="InterPro"/>
</dbReference>
<feature type="domain" description="PI-PLC Y-box" evidence="3">
    <location>
        <begin position="237"/>
        <end position="297"/>
    </location>
</feature>
<evidence type="ECO:0000313" key="5">
    <source>
        <dbReference type="Proteomes" id="UP001155128"/>
    </source>
</evidence>
<accession>A0A9X2J1Y3</accession>
<dbReference type="PROSITE" id="PS50008">
    <property type="entry name" value="PIPLC_Y_DOMAIN"/>
    <property type="match status" value="1"/>
</dbReference>
<protein>
    <submittedName>
        <fullName evidence="4">Energy transducer TonB</fullName>
    </submittedName>
</protein>
<dbReference type="Proteomes" id="UP001155128">
    <property type="component" value="Unassembled WGS sequence"/>
</dbReference>
<dbReference type="GO" id="GO:0006629">
    <property type="term" value="P:lipid metabolic process"/>
    <property type="evidence" value="ECO:0007669"/>
    <property type="project" value="InterPro"/>
</dbReference>
<feature type="signal peptide" evidence="2">
    <location>
        <begin position="1"/>
        <end position="19"/>
    </location>
</feature>
<organism evidence="4 5">
    <name type="scientific">Sphingomicrobium sediminis</name>
    <dbReference type="NCBI Taxonomy" id="2950949"/>
    <lineage>
        <taxon>Bacteria</taxon>
        <taxon>Pseudomonadati</taxon>
        <taxon>Pseudomonadota</taxon>
        <taxon>Alphaproteobacteria</taxon>
        <taxon>Sphingomonadales</taxon>
        <taxon>Sphingomonadaceae</taxon>
        <taxon>Sphingomicrobium</taxon>
    </lineage>
</organism>
<dbReference type="EMBL" id="JAMSHT010000001">
    <property type="protein sequence ID" value="MCM8556465.1"/>
    <property type="molecule type" value="Genomic_DNA"/>
</dbReference>
<evidence type="ECO:0000259" key="3">
    <source>
        <dbReference type="PROSITE" id="PS50008"/>
    </source>
</evidence>
<gene>
    <name evidence="4" type="ORF">NDO55_01355</name>
</gene>
<feature type="region of interest" description="Disordered" evidence="1">
    <location>
        <begin position="274"/>
        <end position="299"/>
    </location>
</feature>
<evidence type="ECO:0000256" key="2">
    <source>
        <dbReference type="SAM" id="SignalP"/>
    </source>
</evidence>
<reference evidence="4" key="1">
    <citation type="submission" date="2022-06" db="EMBL/GenBank/DDBJ databases">
        <title>Sphingomicrobium sedimins sp. nov., a marine bacterium isolated from tidal flat.</title>
        <authorList>
            <person name="Kim C.-H."/>
            <person name="Yoo Y."/>
            <person name="Kim J.-J."/>
        </authorList>
    </citation>
    <scope>NUCLEOTIDE SEQUENCE</scope>
    <source>
        <strain evidence="4">GRR-S6-50</strain>
    </source>
</reference>
<dbReference type="InterPro" id="IPR001711">
    <property type="entry name" value="PLipase_C_Pinositol-sp_Y"/>
</dbReference>
<evidence type="ECO:0000313" key="4">
    <source>
        <dbReference type="EMBL" id="MCM8556465.1"/>
    </source>
</evidence>
<sequence length="299" mass="32656">MLRLTVGAAALLTAMPAQAQPLEPSSRWQVDFGETECLAIRKYGEGAEATHLVIKPYATGDRFEIALIDDRVTGDTLSQGGTMRVGDDDIALPGIRFSDDEAGRTVTTWFGDDLSALSGAEQVDLELGEGERSLKLTQATAVVDALQECRTVLADRYNMSGNVVTTPPQGNVDVLRDEDYPLLALDEDQESVFRALLLLDEEGNVAECSLLSFAGDALFVARSCGLIRERARFEPAIGPDGTAVRSAFVTPVVQWRLGKEISNQTFRDFERRDRAIRERSRGPGDSEGVLLRPPGERPR</sequence>
<name>A0A9X2J1Y3_9SPHN</name>
<comment type="caution">
    <text evidence="4">The sequence shown here is derived from an EMBL/GenBank/DDBJ whole genome shotgun (WGS) entry which is preliminary data.</text>
</comment>
<keyword evidence="2" id="KW-0732">Signal</keyword>
<dbReference type="RefSeq" id="WP_252111690.1">
    <property type="nucleotide sequence ID" value="NZ_JAMSHT010000001.1"/>
</dbReference>
<dbReference type="GO" id="GO:0035556">
    <property type="term" value="P:intracellular signal transduction"/>
    <property type="evidence" value="ECO:0007669"/>
    <property type="project" value="InterPro"/>
</dbReference>
<keyword evidence="5" id="KW-1185">Reference proteome</keyword>
<proteinExistence type="predicted"/>
<dbReference type="AlphaFoldDB" id="A0A9X2J1Y3"/>
<feature type="chain" id="PRO_5040723243" evidence="2">
    <location>
        <begin position="20"/>
        <end position="299"/>
    </location>
</feature>
<evidence type="ECO:0000256" key="1">
    <source>
        <dbReference type="SAM" id="MobiDB-lite"/>
    </source>
</evidence>